<evidence type="ECO:0000259" key="5">
    <source>
        <dbReference type="Pfam" id="PF00149"/>
    </source>
</evidence>
<evidence type="ECO:0000313" key="6">
    <source>
        <dbReference type="EMBL" id="MFC5240687.1"/>
    </source>
</evidence>
<protein>
    <submittedName>
        <fullName evidence="6">Metallophosphoesterase</fullName>
    </submittedName>
</protein>
<feature type="transmembrane region" description="Helical" evidence="4">
    <location>
        <begin position="36"/>
        <end position="57"/>
    </location>
</feature>
<dbReference type="InterPro" id="IPR051158">
    <property type="entry name" value="Metallophosphoesterase_sf"/>
</dbReference>
<keyword evidence="1" id="KW-0479">Metal-binding</keyword>
<feature type="compositionally biased region" description="Low complexity" evidence="3">
    <location>
        <begin position="151"/>
        <end position="162"/>
    </location>
</feature>
<feature type="compositionally biased region" description="Gly residues" evidence="3">
    <location>
        <begin position="131"/>
        <end position="145"/>
    </location>
</feature>
<feature type="region of interest" description="Disordered" evidence="3">
    <location>
        <begin position="125"/>
        <end position="167"/>
    </location>
</feature>
<accession>A0ABW0DRJ9</accession>
<evidence type="ECO:0000256" key="1">
    <source>
        <dbReference type="ARBA" id="ARBA00022723"/>
    </source>
</evidence>
<dbReference type="RefSeq" id="WP_344557682.1">
    <property type="nucleotide sequence ID" value="NZ_BAAATG010000010.1"/>
</dbReference>
<proteinExistence type="predicted"/>
<evidence type="ECO:0000313" key="7">
    <source>
        <dbReference type="Proteomes" id="UP001596035"/>
    </source>
</evidence>
<comment type="caution">
    <text evidence="6">The sequence shown here is derived from an EMBL/GenBank/DDBJ whole genome shotgun (WGS) entry which is preliminary data.</text>
</comment>
<gene>
    <name evidence="6" type="ORF">ACFPWV_12305</name>
</gene>
<keyword evidence="4" id="KW-0472">Membrane</keyword>
<organism evidence="6 7">
    <name type="scientific">Streptomyces atrovirens</name>
    <dbReference type="NCBI Taxonomy" id="285556"/>
    <lineage>
        <taxon>Bacteria</taxon>
        <taxon>Bacillati</taxon>
        <taxon>Actinomycetota</taxon>
        <taxon>Actinomycetes</taxon>
        <taxon>Kitasatosporales</taxon>
        <taxon>Streptomycetaceae</taxon>
        <taxon>Streptomyces</taxon>
    </lineage>
</organism>
<dbReference type="InterPro" id="IPR004843">
    <property type="entry name" value="Calcineurin-like_PHP"/>
</dbReference>
<keyword evidence="4" id="KW-0812">Transmembrane</keyword>
<feature type="transmembrane region" description="Helical" evidence="4">
    <location>
        <begin position="77"/>
        <end position="100"/>
    </location>
</feature>
<evidence type="ECO:0000256" key="2">
    <source>
        <dbReference type="ARBA" id="ARBA00022801"/>
    </source>
</evidence>
<evidence type="ECO:0000256" key="4">
    <source>
        <dbReference type="SAM" id="Phobius"/>
    </source>
</evidence>
<dbReference type="EMBL" id="JBHSKN010000011">
    <property type="protein sequence ID" value="MFC5240687.1"/>
    <property type="molecule type" value="Genomic_DNA"/>
</dbReference>
<keyword evidence="7" id="KW-1185">Reference proteome</keyword>
<dbReference type="InterPro" id="IPR029052">
    <property type="entry name" value="Metallo-depent_PP-like"/>
</dbReference>
<keyword evidence="2" id="KW-0378">Hydrolase</keyword>
<dbReference type="SUPFAM" id="SSF56300">
    <property type="entry name" value="Metallo-dependent phosphatases"/>
    <property type="match status" value="1"/>
</dbReference>
<dbReference type="PANTHER" id="PTHR31302">
    <property type="entry name" value="TRANSMEMBRANE PROTEIN WITH METALLOPHOSPHOESTERASE DOMAIN-RELATED"/>
    <property type="match status" value="1"/>
</dbReference>
<dbReference type="Proteomes" id="UP001596035">
    <property type="component" value="Unassembled WGS sequence"/>
</dbReference>
<reference evidence="7" key="1">
    <citation type="journal article" date="2019" name="Int. J. Syst. Evol. Microbiol.">
        <title>The Global Catalogue of Microorganisms (GCM) 10K type strain sequencing project: providing services to taxonomists for standard genome sequencing and annotation.</title>
        <authorList>
            <consortium name="The Broad Institute Genomics Platform"/>
            <consortium name="The Broad Institute Genome Sequencing Center for Infectious Disease"/>
            <person name="Wu L."/>
            <person name="Ma J."/>
        </authorList>
    </citation>
    <scope>NUCLEOTIDE SEQUENCE [LARGE SCALE GENOMIC DNA]</scope>
    <source>
        <strain evidence="7">CGMCC 4.7131</strain>
    </source>
</reference>
<keyword evidence="4" id="KW-1133">Transmembrane helix</keyword>
<dbReference type="Gene3D" id="3.60.21.10">
    <property type="match status" value="1"/>
</dbReference>
<dbReference type="CDD" id="cd07385">
    <property type="entry name" value="MPP_YkuE_C"/>
    <property type="match status" value="1"/>
</dbReference>
<sequence>MAIVFVLIALLVVAVLVTGNWYVWRRLFRDTTEGPGAVRRAGAVVIAGGWALTVGALVAERAGAPFWLQQVLAWPGFLWLALALYLLLAVLAGELVRPVLRRILERRARASEAAEAAAPISARPEPIAAGQGAGRGPGGGTGGTDGETDGGDPAADGAVAGPRETPAAPSRRLFVSRVVGGAAAAAAVGTVGYGTYGVLRGPRVKRVTVPLAKLPRAAHGYRIAVVSDIHLGPVLGRGFAQKVVDTINSTQPDLIAVVGDLVDGSVKDLGPAAAPLAQLKARHGSFFVTGNHEYFSGAEQWVEEVRRLGLNPLENARTELPHFDLAGVNDVAGEDEGQGPDYAKALGDRDRGRACVLLAHQPVQIHDAVDHGVDLQLSGHTHGGQLFPGNLVAGLANPTLAGLDRYGDTQLYVSRGAGAWGPPTRVGAPSDVTVIELASRQA</sequence>
<name>A0ABW0DRJ9_9ACTN</name>
<dbReference type="PANTHER" id="PTHR31302:SF31">
    <property type="entry name" value="PHOSPHODIESTERASE YAEI"/>
    <property type="match status" value="1"/>
</dbReference>
<feature type="transmembrane region" description="Helical" evidence="4">
    <location>
        <begin position="6"/>
        <end position="24"/>
    </location>
</feature>
<dbReference type="Pfam" id="PF00149">
    <property type="entry name" value="Metallophos"/>
    <property type="match status" value="1"/>
</dbReference>
<evidence type="ECO:0000256" key="3">
    <source>
        <dbReference type="SAM" id="MobiDB-lite"/>
    </source>
</evidence>
<feature type="domain" description="Calcineurin-like phosphoesterase" evidence="5">
    <location>
        <begin position="222"/>
        <end position="383"/>
    </location>
</feature>